<dbReference type="Proteomes" id="UP000019443">
    <property type="component" value="Chromosome"/>
</dbReference>
<protein>
    <submittedName>
        <fullName evidence="2">Uncharacterized protein</fullName>
    </submittedName>
</protein>
<keyword evidence="1" id="KW-0812">Transmembrane</keyword>
<accession>W6R8Z8</accession>
<dbReference type="HOGENOM" id="CLU_3139993_0_0_5"/>
<keyword evidence="1" id="KW-1133">Transmembrane helix</keyword>
<gene>
    <name evidence="2" type="ORF">LPU83_1729</name>
</gene>
<evidence type="ECO:0000313" key="3">
    <source>
        <dbReference type="Proteomes" id="UP000019443"/>
    </source>
</evidence>
<proteinExistence type="predicted"/>
<reference evidence="2" key="1">
    <citation type="submission" date="2013-11" db="EMBL/GenBank/DDBJ databases">
        <title>Draft genome sequence of the broad-host-range Rhizobium sp. LPU83 strain, a member of the low-genetic diversity Oregon-like Rhizobium sp. group.</title>
        <authorList>
            <person name="Wibberg D."/>
            <person name="Puehler A."/>
            <person name="Schlueter A."/>
        </authorList>
    </citation>
    <scope>NUCLEOTIDE SEQUENCE [LARGE SCALE GENOMIC DNA]</scope>
    <source>
        <strain evidence="2">LPU83</strain>
    </source>
</reference>
<dbReference type="PATRIC" id="fig|348824.6.peg.1855"/>
<dbReference type="AlphaFoldDB" id="W6R8Z8"/>
<name>W6R8Z8_9HYPH</name>
<evidence type="ECO:0000256" key="1">
    <source>
        <dbReference type="SAM" id="Phobius"/>
    </source>
</evidence>
<evidence type="ECO:0000313" key="2">
    <source>
        <dbReference type="EMBL" id="CDM57394.1"/>
    </source>
</evidence>
<sequence>MTTIRVIGTNHERKLRAGQARKRRDNHYLLSVAVLLSAYFYVLYLVLFA</sequence>
<keyword evidence="3" id="KW-1185">Reference proteome</keyword>
<keyword evidence="1" id="KW-0472">Membrane</keyword>
<organism evidence="2 3">
    <name type="scientific">Rhizobium favelukesii</name>
    <dbReference type="NCBI Taxonomy" id="348824"/>
    <lineage>
        <taxon>Bacteria</taxon>
        <taxon>Pseudomonadati</taxon>
        <taxon>Pseudomonadota</taxon>
        <taxon>Alphaproteobacteria</taxon>
        <taxon>Hyphomicrobiales</taxon>
        <taxon>Rhizobiaceae</taxon>
        <taxon>Rhizobium/Agrobacterium group</taxon>
        <taxon>Rhizobium</taxon>
    </lineage>
</organism>
<dbReference type="RefSeq" id="WP_157997335.1">
    <property type="nucleotide sequence ID" value="NZ_HG916852.1"/>
</dbReference>
<feature type="transmembrane region" description="Helical" evidence="1">
    <location>
        <begin position="28"/>
        <end position="47"/>
    </location>
</feature>
<dbReference type="EMBL" id="HG916852">
    <property type="protein sequence ID" value="CDM57394.1"/>
    <property type="molecule type" value="Genomic_DNA"/>
</dbReference>
<dbReference type="KEGG" id="rhl:LPU83_1729"/>